<dbReference type="GO" id="GO:0052908">
    <property type="term" value="F:16S rRNA (adenine(1518)-N(6)/adenine(1519)-N(6))-dimethyltransferase activity"/>
    <property type="evidence" value="ECO:0007669"/>
    <property type="project" value="UniProtKB-EC"/>
</dbReference>
<comment type="function">
    <text evidence="7">Specifically dimethylates two adjacent adenosines (A1518 and A1519) in the loop of a conserved hairpin near the 3'-end of 16S rRNA in the 30S particle. May play a critical role in biogenesis of 30S subunits.</text>
</comment>
<evidence type="ECO:0000256" key="2">
    <source>
        <dbReference type="ARBA" id="ARBA00022552"/>
    </source>
</evidence>
<protein>
    <recommendedName>
        <fullName evidence="7">Ribosomal RNA small subunit methyltransferase A</fullName>
        <ecNumber evidence="7">2.1.1.182</ecNumber>
    </recommendedName>
    <alternativeName>
        <fullName evidence="7">16S rRNA (adenine(1518)-N(6)/adenine(1519)-N(6))-dimethyltransferase</fullName>
    </alternativeName>
    <alternativeName>
        <fullName evidence="7">16S rRNA dimethyladenosine transferase</fullName>
    </alternativeName>
    <alternativeName>
        <fullName evidence="7">16S rRNA dimethylase</fullName>
    </alternativeName>
    <alternativeName>
        <fullName evidence="7">S-adenosylmethionine-6-N', N'-adenosyl(rRNA) dimethyltransferase</fullName>
    </alternativeName>
</protein>
<evidence type="ECO:0000313" key="11">
    <source>
        <dbReference type="EMBL" id="CAA9453129.1"/>
    </source>
</evidence>
<dbReference type="PANTHER" id="PTHR11727">
    <property type="entry name" value="DIMETHYLADENOSINE TRANSFERASE"/>
    <property type="match status" value="1"/>
</dbReference>
<comment type="subcellular location">
    <subcellularLocation>
        <location evidence="7">Cytoplasm</location>
    </subcellularLocation>
</comment>
<feature type="binding site" evidence="7 8">
    <location>
        <position position="16"/>
    </location>
    <ligand>
        <name>S-adenosyl-L-methionine</name>
        <dbReference type="ChEBI" id="CHEBI:59789"/>
    </ligand>
</feature>
<evidence type="ECO:0000256" key="9">
    <source>
        <dbReference type="SAM" id="MobiDB-lite"/>
    </source>
</evidence>
<evidence type="ECO:0000259" key="10">
    <source>
        <dbReference type="SMART" id="SM00650"/>
    </source>
</evidence>
<feature type="region of interest" description="Disordered" evidence="9">
    <location>
        <begin position="216"/>
        <end position="238"/>
    </location>
</feature>
<dbReference type="PROSITE" id="PS51689">
    <property type="entry name" value="SAM_RNA_A_N6_MT"/>
    <property type="match status" value="1"/>
</dbReference>
<feature type="binding site" evidence="7 8">
    <location>
        <position position="14"/>
    </location>
    <ligand>
        <name>S-adenosyl-L-methionine</name>
        <dbReference type="ChEBI" id="CHEBI:59789"/>
    </ligand>
</feature>
<dbReference type="InterPro" id="IPR020598">
    <property type="entry name" value="rRNA_Ade_methylase_Trfase_N"/>
</dbReference>
<dbReference type="EC" id="2.1.1.182" evidence="7"/>
<dbReference type="Gene3D" id="1.10.8.100">
    <property type="entry name" value="Ribosomal RNA adenine dimethylase-like, domain 2"/>
    <property type="match status" value="1"/>
</dbReference>
<dbReference type="InterPro" id="IPR023165">
    <property type="entry name" value="rRNA_Ade_diMease-like_C"/>
</dbReference>
<evidence type="ECO:0000256" key="3">
    <source>
        <dbReference type="ARBA" id="ARBA00022603"/>
    </source>
</evidence>
<dbReference type="HAMAP" id="MF_00607">
    <property type="entry name" value="16SrRNA_methyltr_A"/>
    <property type="match status" value="1"/>
</dbReference>
<feature type="binding site" evidence="7 8">
    <location>
        <position position="104"/>
    </location>
    <ligand>
        <name>S-adenosyl-L-methionine</name>
        <dbReference type="ChEBI" id="CHEBI:59789"/>
    </ligand>
</feature>
<dbReference type="InterPro" id="IPR011530">
    <property type="entry name" value="rRNA_adenine_dimethylase"/>
</dbReference>
<dbReference type="NCBIfam" id="TIGR00755">
    <property type="entry name" value="ksgA"/>
    <property type="match status" value="1"/>
</dbReference>
<dbReference type="PANTHER" id="PTHR11727:SF7">
    <property type="entry name" value="DIMETHYLADENOSINE TRANSFERASE-RELATED"/>
    <property type="match status" value="1"/>
</dbReference>
<name>A0A6J4QRQ0_9ACTN</name>
<dbReference type="InterPro" id="IPR029063">
    <property type="entry name" value="SAM-dependent_MTases_sf"/>
</dbReference>
<dbReference type="PROSITE" id="PS01131">
    <property type="entry name" value="RRNA_A_DIMETH"/>
    <property type="match status" value="1"/>
</dbReference>
<evidence type="ECO:0000256" key="6">
    <source>
        <dbReference type="ARBA" id="ARBA00022884"/>
    </source>
</evidence>
<organism evidence="11">
    <name type="scientific">uncultured Rubrobacteraceae bacterium</name>
    <dbReference type="NCBI Taxonomy" id="349277"/>
    <lineage>
        <taxon>Bacteria</taxon>
        <taxon>Bacillati</taxon>
        <taxon>Actinomycetota</taxon>
        <taxon>Rubrobacteria</taxon>
        <taxon>Rubrobacterales</taxon>
        <taxon>Rubrobacteraceae</taxon>
        <taxon>environmental samples</taxon>
    </lineage>
</organism>
<proteinExistence type="inferred from homology"/>
<dbReference type="GO" id="GO:0003723">
    <property type="term" value="F:RNA binding"/>
    <property type="evidence" value="ECO:0007669"/>
    <property type="project" value="UniProtKB-UniRule"/>
</dbReference>
<comment type="catalytic activity">
    <reaction evidence="7">
        <text>adenosine(1518)/adenosine(1519) in 16S rRNA + 4 S-adenosyl-L-methionine = N(6)-dimethyladenosine(1518)/N(6)-dimethyladenosine(1519) in 16S rRNA + 4 S-adenosyl-L-homocysteine + 4 H(+)</text>
        <dbReference type="Rhea" id="RHEA:19609"/>
        <dbReference type="Rhea" id="RHEA-COMP:10232"/>
        <dbReference type="Rhea" id="RHEA-COMP:10233"/>
        <dbReference type="ChEBI" id="CHEBI:15378"/>
        <dbReference type="ChEBI" id="CHEBI:57856"/>
        <dbReference type="ChEBI" id="CHEBI:59789"/>
        <dbReference type="ChEBI" id="CHEBI:74411"/>
        <dbReference type="ChEBI" id="CHEBI:74493"/>
        <dbReference type="EC" id="2.1.1.182"/>
    </reaction>
</comment>
<evidence type="ECO:0000256" key="4">
    <source>
        <dbReference type="ARBA" id="ARBA00022679"/>
    </source>
</evidence>
<keyword evidence="6 7" id="KW-0694">RNA-binding</keyword>
<feature type="domain" description="Ribosomal RNA adenine methylase transferase N-terminal" evidence="10">
    <location>
        <begin position="20"/>
        <end position="189"/>
    </location>
</feature>
<gene>
    <name evidence="7" type="primary">rsmA</name>
    <name evidence="7" type="synonym">ksgA</name>
    <name evidence="11" type="ORF">AVDCRST_MAG02-1181</name>
</gene>
<evidence type="ECO:0000256" key="1">
    <source>
        <dbReference type="ARBA" id="ARBA00022490"/>
    </source>
</evidence>
<feature type="binding site" evidence="7 8">
    <location>
        <position position="60"/>
    </location>
    <ligand>
        <name>S-adenosyl-L-methionine</name>
        <dbReference type="ChEBI" id="CHEBI:59789"/>
    </ligand>
</feature>
<keyword evidence="3 7" id="KW-0489">Methyltransferase</keyword>
<accession>A0A6J4QRQ0</accession>
<keyword evidence="2 7" id="KW-0698">rRNA processing</keyword>
<evidence type="ECO:0000256" key="8">
    <source>
        <dbReference type="PROSITE-ProRule" id="PRU01026"/>
    </source>
</evidence>
<dbReference type="Gene3D" id="3.40.50.150">
    <property type="entry name" value="Vaccinia Virus protein VP39"/>
    <property type="match status" value="1"/>
</dbReference>
<comment type="similarity">
    <text evidence="7">Belongs to the class I-like SAM-binding methyltransferase superfamily. rRNA adenine N(6)-methyltransferase family. RsmA subfamily.</text>
</comment>
<dbReference type="InterPro" id="IPR020596">
    <property type="entry name" value="rRNA_Ade_Mease_Trfase_CS"/>
</dbReference>
<feature type="binding site" evidence="7 8">
    <location>
        <position position="39"/>
    </location>
    <ligand>
        <name>S-adenosyl-L-methionine</name>
        <dbReference type="ChEBI" id="CHEBI:59789"/>
    </ligand>
</feature>
<evidence type="ECO:0000256" key="7">
    <source>
        <dbReference type="HAMAP-Rule" id="MF_00607"/>
    </source>
</evidence>
<feature type="binding site" evidence="7 8">
    <location>
        <position position="85"/>
    </location>
    <ligand>
        <name>S-adenosyl-L-methionine</name>
        <dbReference type="ChEBI" id="CHEBI:59789"/>
    </ligand>
</feature>
<keyword evidence="4 7" id="KW-0808">Transferase</keyword>
<dbReference type="EMBL" id="CADCVH010000037">
    <property type="protein sequence ID" value="CAA9453129.1"/>
    <property type="molecule type" value="Genomic_DNA"/>
</dbReference>
<dbReference type="SUPFAM" id="SSF53335">
    <property type="entry name" value="S-adenosyl-L-methionine-dependent methyltransferases"/>
    <property type="match status" value="1"/>
</dbReference>
<dbReference type="SMART" id="SM00650">
    <property type="entry name" value="rADc"/>
    <property type="match status" value="1"/>
</dbReference>
<keyword evidence="5 7" id="KW-0949">S-adenosyl-L-methionine</keyword>
<dbReference type="AlphaFoldDB" id="A0A6J4QRQ0"/>
<evidence type="ECO:0000256" key="5">
    <source>
        <dbReference type="ARBA" id="ARBA00022691"/>
    </source>
</evidence>
<dbReference type="Pfam" id="PF00398">
    <property type="entry name" value="RrnaAD"/>
    <property type="match status" value="1"/>
</dbReference>
<dbReference type="InterPro" id="IPR001737">
    <property type="entry name" value="KsgA/Erm"/>
</dbReference>
<dbReference type="GO" id="GO:0005829">
    <property type="term" value="C:cytosol"/>
    <property type="evidence" value="ECO:0007669"/>
    <property type="project" value="TreeGrafter"/>
</dbReference>
<reference evidence="11" key="1">
    <citation type="submission" date="2020-02" db="EMBL/GenBank/DDBJ databases">
        <authorList>
            <person name="Meier V. D."/>
        </authorList>
    </citation>
    <scope>NUCLEOTIDE SEQUENCE</scope>
    <source>
        <strain evidence="11">AVDCRST_MAG02</strain>
    </source>
</reference>
<sequence length="258" mass="28442">MPGPGRPKKKLGQHFLKDPNTARIVASAATREDVVLEIGPGRGFLTGFLAERARLVHAVELDPDVLPALRETVRSAGNVRVHEGDALRFDYATLDPVPNKMVANLPYNVASPLVLMLLEQMENLETLRFMVQLEVARRMAAGRGTKDYGSYAILVSLLAGVKILHKVPPTVFDPPPRVHSAVVEMERREPPKDYDRVKGLVLGAFRSRRKRLVNNLPEPARAGAPRALTSLGHGPDARAEELSPEDFIALYRALSWAL</sequence>
<dbReference type="CDD" id="cd02440">
    <property type="entry name" value="AdoMet_MTases"/>
    <property type="match status" value="1"/>
</dbReference>
<keyword evidence="1 7" id="KW-0963">Cytoplasm</keyword>